<evidence type="ECO:0000313" key="5">
    <source>
        <dbReference type="EMBL" id="MBK1817740.1"/>
    </source>
</evidence>
<dbReference type="SUPFAM" id="SSF46689">
    <property type="entry name" value="Homeodomain-like"/>
    <property type="match status" value="1"/>
</dbReference>
<dbReference type="InterPro" id="IPR009057">
    <property type="entry name" value="Homeodomain-like_sf"/>
</dbReference>
<dbReference type="AlphaFoldDB" id="A0A934R940"/>
<dbReference type="GO" id="GO:0003700">
    <property type="term" value="F:DNA-binding transcription factor activity"/>
    <property type="evidence" value="ECO:0007669"/>
    <property type="project" value="InterPro"/>
</dbReference>
<dbReference type="Proteomes" id="UP000600139">
    <property type="component" value="Unassembled WGS sequence"/>
</dbReference>
<dbReference type="InterPro" id="IPR018060">
    <property type="entry name" value="HTH_AraC"/>
</dbReference>
<dbReference type="RefSeq" id="WP_200352671.1">
    <property type="nucleotide sequence ID" value="NZ_BAABHZ010000001.1"/>
</dbReference>
<accession>A0A934R940</accession>
<dbReference type="Gene3D" id="1.10.10.60">
    <property type="entry name" value="Homeodomain-like"/>
    <property type="match status" value="1"/>
</dbReference>
<name>A0A934R940_9BACT</name>
<evidence type="ECO:0000256" key="3">
    <source>
        <dbReference type="ARBA" id="ARBA00023163"/>
    </source>
</evidence>
<feature type="domain" description="HTH araC/xylS-type" evidence="4">
    <location>
        <begin position="178"/>
        <end position="267"/>
    </location>
</feature>
<dbReference type="InterPro" id="IPR050204">
    <property type="entry name" value="AraC_XylS_family_regulators"/>
</dbReference>
<gene>
    <name evidence="5" type="ORF">JIN84_19125</name>
</gene>
<evidence type="ECO:0000259" key="4">
    <source>
        <dbReference type="PROSITE" id="PS01124"/>
    </source>
</evidence>
<protein>
    <submittedName>
        <fullName evidence="5">Helix-turn-helix transcriptional regulator</fullName>
    </submittedName>
</protein>
<keyword evidence="6" id="KW-1185">Reference proteome</keyword>
<keyword evidence="1" id="KW-0805">Transcription regulation</keyword>
<dbReference type="EMBL" id="JAENIK010000012">
    <property type="protein sequence ID" value="MBK1817740.1"/>
    <property type="molecule type" value="Genomic_DNA"/>
</dbReference>
<organism evidence="5 6">
    <name type="scientific">Luteolibacter yonseiensis</name>
    <dbReference type="NCBI Taxonomy" id="1144680"/>
    <lineage>
        <taxon>Bacteria</taxon>
        <taxon>Pseudomonadati</taxon>
        <taxon>Verrucomicrobiota</taxon>
        <taxon>Verrucomicrobiia</taxon>
        <taxon>Verrucomicrobiales</taxon>
        <taxon>Verrucomicrobiaceae</taxon>
        <taxon>Luteolibacter</taxon>
    </lineage>
</organism>
<reference evidence="5" key="1">
    <citation type="submission" date="2021-01" db="EMBL/GenBank/DDBJ databases">
        <title>Modified the classification status of verrucomicrobia.</title>
        <authorList>
            <person name="Feng X."/>
        </authorList>
    </citation>
    <scope>NUCLEOTIDE SEQUENCE</scope>
    <source>
        <strain evidence="5">JCM 18052</strain>
    </source>
</reference>
<evidence type="ECO:0000256" key="1">
    <source>
        <dbReference type="ARBA" id="ARBA00023015"/>
    </source>
</evidence>
<evidence type="ECO:0000313" key="6">
    <source>
        <dbReference type="Proteomes" id="UP000600139"/>
    </source>
</evidence>
<evidence type="ECO:0000256" key="2">
    <source>
        <dbReference type="ARBA" id="ARBA00023125"/>
    </source>
</evidence>
<sequence>MMIPKGTLSPPPGRPSWGGGEELPLLYLGWGQRDFEKDPLAFHYDLGTNYYLVLRGEVIVTTGNESHTVKGPVAMLFDPDCAFGISQLKRTAVEILVWIWQGRPVLPELRPEEGGYLALELRPGSVAALTELHSRCRNEVALADGQLPRALAALRELLEIEISRSSQTAPAVDEMRWKLAHAWMAGNLAIHAPVPALCDYLRMSPSTLHRFFRAQTGLSPGAYFRRIKSEEARRLIREEGWQVKAVAYHLGYRHPNDLSRALASLKA</sequence>
<dbReference type="PROSITE" id="PS01124">
    <property type="entry name" value="HTH_ARAC_FAMILY_2"/>
    <property type="match status" value="1"/>
</dbReference>
<comment type="caution">
    <text evidence="5">The sequence shown here is derived from an EMBL/GenBank/DDBJ whole genome shotgun (WGS) entry which is preliminary data.</text>
</comment>
<proteinExistence type="predicted"/>
<dbReference type="PANTHER" id="PTHR46796">
    <property type="entry name" value="HTH-TYPE TRANSCRIPTIONAL ACTIVATOR RHAS-RELATED"/>
    <property type="match status" value="1"/>
</dbReference>
<dbReference type="SMART" id="SM00342">
    <property type="entry name" value="HTH_ARAC"/>
    <property type="match status" value="1"/>
</dbReference>
<keyword evidence="2" id="KW-0238">DNA-binding</keyword>
<dbReference type="Pfam" id="PF12833">
    <property type="entry name" value="HTH_18"/>
    <property type="match status" value="1"/>
</dbReference>
<dbReference type="GO" id="GO:0043565">
    <property type="term" value="F:sequence-specific DNA binding"/>
    <property type="evidence" value="ECO:0007669"/>
    <property type="project" value="InterPro"/>
</dbReference>
<keyword evidence="3" id="KW-0804">Transcription</keyword>